<dbReference type="EMBL" id="JANEYG010000016">
    <property type="protein sequence ID" value="KAJ8919937.1"/>
    <property type="molecule type" value="Genomic_DNA"/>
</dbReference>
<dbReference type="GO" id="GO:0008092">
    <property type="term" value="F:cytoskeletal protein binding"/>
    <property type="evidence" value="ECO:0007669"/>
    <property type="project" value="TreeGrafter"/>
</dbReference>
<evidence type="ECO:0000313" key="2">
    <source>
        <dbReference type="Proteomes" id="UP001159042"/>
    </source>
</evidence>
<gene>
    <name evidence="1" type="ORF">NQ315_006466</name>
</gene>
<protein>
    <submittedName>
        <fullName evidence="1">Uncharacterized protein</fullName>
    </submittedName>
</protein>
<accession>A0AAV8VZT7</accession>
<dbReference type="PANTHER" id="PTHR31508:SF2">
    <property type="entry name" value="PROTEIN PITCHFORK"/>
    <property type="match status" value="1"/>
</dbReference>
<sequence>MDDSDDFDYVVALKKGNRICFGSGVPRNTSPIGTGLSPFQKRLTGEINKIAPGHYRIETVTGAIHQLLNKIRSKEGVGGLASKALRFKEKYTRTPSPGRYDVKPKWGEMKTAAVPLGGRAPIRQIRMNKYPGPGTYDIHKTKKCRRTRFMYNFGRPTMVECVEAVCVPKPVDRCHKCDTLCEGDYWHRDHIVYLCQLCWNEEKRTREVFNPKELRMFKKLRNCSFMHSHEETTAALRILPQSKIKKKIRLENYLDLYLECDIPLK</sequence>
<dbReference type="InterPro" id="IPR033602">
    <property type="entry name" value="CIMAP3"/>
</dbReference>
<evidence type="ECO:0000313" key="1">
    <source>
        <dbReference type="EMBL" id="KAJ8919937.1"/>
    </source>
</evidence>
<dbReference type="InterPro" id="IPR010736">
    <property type="entry name" value="SHIPPO-rpt"/>
</dbReference>
<keyword evidence="2" id="KW-1185">Reference proteome</keyword>
<dbReference type="Proteomes" id="UP001159042">
    <property type="component" value="Unassembled WGS sequence"/>
</dbReference>
<proteinExistence type="predicted"/>
<dbReference type="PANTHER" id="PTHR31508">
    <property type="entry name" value="PROTEIN PITCHFORK"/>
    <property type="match status" value="1"/>
</dbReference>
<comment type="caution">
    <text evidence="1">The sequence shown here is derived from an EMBL/GenBank/DDBJ whole genome shotgun (WGS) entry which is preliminary data.</text>
</comment>
<dbReference type="GO" id="GO:0031344">
    <property type="term" value="P:regulation of cell projection organization"/>
    <property type="evidence" value="ECO:0007669"/>
    <property type="project" value="TreeGrafter"/>
</dbReference>
<organism evidence="1 2">
    <name type="scientific">Exocentrus adspersus</name>
    <dbReference type="NCBI Taxonomy" id="1586481"/>
    <lineage>
        <taxon>Eukaryota</taxon>
        <taxon>Metazoa</taxon>
        <taxon>Ecdysozoa</taxon>
        <taxon>Arthropoda</taxon>
        <taxon>Hexapoda</taxon>
        <taxon>Insecta</taxon>
        <taxon>Pterygota</taxon>
        <taxon>Neoptera</taxon>
        <taxon>Endopterygota</taxon>
        <taxon>Coleoptera</taxon>
        <taxon>Polyphaga</taxon>
        <taxon>Cucujiformia</taxon>
        <taxon>Chrysomeloidea</taxon>
        <taxon>Cerambycidae</taxon>
        <taxon>Lamiinae</taxon>
        <taxon>Acanthocinini</taxon>
        <taxon>Exocentrus</taxon>
    </lineage>
</organism>
<dbReference type="AlphaFoldDB" id="A0AAV8VZT7"/>
<reference evidence="1 2" key="1">
    <citation type="journal article" date="2023" name="Insect Mol. Biol.">
        <title>Genome sequencing provides insights into the evolution of gene families encoding plant cell wall-degrading enzymes in longhorned beetles.</title>
        <authorList>
            <person name="Shin N.R."/>
            <person name="Okamura Y."/>
            <person name="Kirsch R."/>
            <person name="Pauchet Y."/>
        </authorList>
    </citation>
    <scope>NUCLEOTIDE SEQUENCE [LARGE SCALE GENOMIC DNA]</scope>
    <source>
        <strain evidence="1">EAD_L_NR</strain>
    </source>
</reference>
<dbReference type="Pfam" id="PF07004">
    <property type="entry name" value="SHIPPO-rpt"/>
    <property type="match status" value="2"/>
</dbReference>
<name>A0AAV8VZT7_9CUCU</name>